<dbReference type="Proteomes" id="UP000295601">
    <property type="component" value="Unassembled WGS sequence"/>
</dbReference>
<accession>A0A4R6S201</accession>
<evidence type="ECO:0000256" key="3">
    <source>
        <dbReference type="SAM" id="SignalP"/>
    </source>
</evidence>
<evidence type="ECO:0008006" key="6">
    <source>
        <dbReference type="Google" id="ProtNLM"/>
    </source>
</evidence>
<sequence length="803" mass="82723">MLMAFPSRIRALPAAVLAVGLVAGSLAATSAPVTAARAADSSEESASDPASLVVSPRDPVIRADTAELRFDVLLRNPGTEELPAGRLQLRFGSAQLADAEQLDTILPVTSPLIAEASIGAVAAGEDRTATLTVPRDDIPLGTNAAFGVHSVQASYTPGPDPDTTQDEEQDPAEGAAGAANTAKTSTADAASGAAQKADTASAVDPSDADSSEVDPSDADPSDAADTSDPGSGVLTGLTQLVTELGTPGAPPSSGVNAPTPTVSLGLIVPLVLPSDIRTLPTRRQLEELAPKWDALLTEARIRQATLAIDPRIVAGIRAYGEEAPENARALLERMSALSLPTFMLQFADADPAAQAALGYSKLLAPSSLDFVSRFGVFPAADSDSVSGTEPREQTPQDAANEDQPDLDSAATEAVPTDPAPTEDGNDPGPEPTALPTLAELLAWPTTIAAAWPAEGAVDQATLSLLESSGIRTVVLDSSNVSGNDTPRASVGATSALITDAALGDAARTAIGGATSADRNAGTARLGAMLALAAQSNSSGVLIGLDRGALGDAEDPSALLTRIGTFNWVSSSTVAALPEGKASLRAGDTLEERRELLRTAAGRETSVNELGAVLVHAEYLSGYQRTRLLELFATRFAEPEDEFAAVAAHYRERDAELLEGVRALSTEHTQLVGTSTRVPVQLHNSLPFDALVSVRVDPSSAALSLPERDFPDITVPAEANQRILVPVHSRVSSGESGLVVSVSAATGEPTVFTGTLSISIRSVVETIGLWTLGSLAALLLGFGIWRSLRRKRSSEAGQTAAHQE</sequence>
<protein>
    <recommendedName>
        <fullName evidence="6">Secreted protein</fullName>
    </recommendedName>
</protein>
<feature type="region of interest" description="Disordered" evidence="1">
    <location>
        <begin position="151"/>
        <end position="234"/>
    </location>
</feature>
<keyword evidence="3" id="KW-0732">Signal</keyword>
<dbReference type="Pfam" id="PF19516">
    <property type="entry name" value="DUF6049"/>
    <property type="match status" value="1"/>
</dbReference>
<dbReference type="EMBL" id="SNYA01000003">
    <property type="protein sequence ID" value="TDP93254.1"/>
    <property type="molecule type" value="Genomic_DNA"/>
</dbReference>
<evidence type="ECO:0000256" key="1">
    <source>
        <dbReference type="SAM" id="MobiDB-lite"/>
    </source>
</evidence>
<feature type="compositionally biased region" description="Acidic residues" evidence="1">
    <location>
        <begin position="206"/>
        <end position="222"/>
    </location>
</feature>
<feature type="signal peptide" evidence="3">
    <location>
        <begin position="1"/>
        <end position="27"/>
    </location>
</feature>
<name>A0A4R6S201_9MICO</name>
<keyword evidence="2" id="KW-0472">Membrane</keyword>
<proteinExistence type="predicted"/>
<evidence type="ECO:0000256" key="2">
    <source>
        <dbReference type="SAM" id="Phobius"/>
    </source>
</evidence>
<evidence type="ECO:0000313" key="5">
    <source>
        <dbReference type="Proteomes" id="UP000295601"/>
    </source>
</evidence>
<keyword evidence="2" id="KW-1133">Transmembrane helix</keyword>
<feature type="region of interest" description="Disordered" evidence="1">
    <location>
        <begin position="381"/>
        <end position="434"/>
    </location>
</feature>
<dbReference type="AlphaFoldDB" id="A0A4R6S201"/>
<comment type="caution">
    <text evidence="4">The sequence shown here is derived from an EMBL/GenBank/DDBJ whole genome shotgun (WGS) entry which is preliminary data.</text>
</comment>
<dbReference type="InterPro" id="IPR046112">
    <property type="entry name" value="DUF6049"/>
</dbReference>
<feature type="chain" id="PRO_5038466115" description="Secreted protein" evidence="3">
    <location>
        <begin position="28"/>
        <end position="803"/>
    </location>
</feature>
<evidence type="ECO:0000313" key="4">
    <source>
        <dbReference type="EMBL" id="TDP93254.1"/>
    </source>
</evidence>
<keyword evidence="2" id="KW-0812">Transmembrane</keyword>
<keyword evidence="5" id="KW-1185">Reference proteome</keyword>
<organism evidence="4 5">
    <name type="scientific">Leucobacter luti</name>
    <dbReference type="NCBI Taxonomy" id="340320"/>
    <lineage>
        <taxon>Bacteria</taxon>
        <taxon>Bacillati</taxon>
        <taxon>Actinomycetota</taxon>
        <taxon>Actinomycetes</taxon>
        <taxon>Micrococcales</taxon>
        <taxon>Microbacteriaceae</taxon>
        <taxon>Leucobacter</taxon>
    </lineage>
</organism>
<feature type="transmembrane region" description="Helical" evidence="2">
    <location>
        <begin position="766"/>
        <end position="784"/>
    </location>
</feature>
<reference evidence="4 5" key="1">
    <citation type="submission" date="2019-03" db="EMBL/GenBank/DDBJ databases">
        <title>Genomic analyses of the natural microbiome of Caenorhabditis elegans.</title>
        <authorList>
            <person name="Samuel B."/>
        </authorList>
    </citation>
    <scope>NUCLEOTIDE SEQUENCE [LARGE SCALE GENOMIC DNA]</scope>
    <source>
        <strain evidence="4 5">JUb18</strain>
    </source>
</reference>
<gene>
    <name evidence="4" type="ORF">EDF62_1233</name>
</gene>
<feature type="compositionally biased region" description="Low complexity" evidence="1">
    <location>
        <begin position="172"/>
        <end position="205"/>
    </location>
</feature>